<name>A0A162L2D3_9BACL</name>
<dbReference type="AlphaFoldDB" id="A0A162L2D3"/>
<evidence type="ECO:0000313" key="2">
    <source>
        <dbReference type="EMBL" id="OAB72005.1"/>
    </source>
</evidence>
<accession>A0A162L2D3</accession>
<keyword evidence="3" id="KW-1185">Reference proteome</keyword>
<keyword evidence="1" id="KW-0812">Transmembrane</keyword>
<evidence type="ECO:0000313" key="3">
    <source>
        <dbReference type="Proteomes" id="UP000077134"/>
    </source>
</evidence>
<dbReference type="EMBL" id="LSFN01000036">
    <property type="protein sequence ID" value="OAB72005.1"/>
    <property type="molecule type" value="Genomic_DNA"/>
</dbReference>
<comment type="caution">
    <text evidence="2">The sequence shown here is derived from an EMBL/GenBank/DDBJ whole genome shotgun (WGS) entry which is preliminary data.</text>
</comment>
<evidence type="ECO:0000256" key="1">
    <source>
        <dbReference type="SAM" id="Phobius"/>
    </source>
</evidence>
<dbReference type="Proteomes" id="UP000077134">
    <property type="component" value="Unassembled WGS sequence"/>
</dbReference>
<keyword evidence="1" id="KW-1133">Transmembrane helix</keyword>
<proteinExistence type="predicted"/>
<reference evidence="2 3" key="1">
    <citation type="submission" date="2016-02" db="EMBL/GenBank/DDBJ databases">
        <title>Paenibacillus sp. LPB0068, isolated from Crassostrea gigas.</title>
        <authorList>
            <person name="Shin S.-K."/>
            <person name="Yi H."/>
        </authorList>
    </citation>
    <scope>NUCLEOTIDE SEQUENCE [LARGE SCALE GENOMIC DNA]</scope>
    <source>
        <strain evidence="2 3">LPB0068</strain>
    </source>
</reference>
<protein>
    <submittedName>
        <fullName evidence="2">Uncharacterized protein</fullName>
    </submittedName>
</protein>
<keyword evidence="1" id="KW-0472">Membrane</keyword>
<feature type="transmembrane region" description="Helical" evidence="1">
    <location>
        <begin position="6"/>
        <end position="28"/>
    </location>
</feature>
<sequence>MSGLLIFPHIIMISMMIGVLVMFLWALYQFLKFKIGRWSWFVVMGTVIGSKEGEPLFTS</sequence>
<gene>
    <name evidence="2" type="ORF">PNBC_18670</name>
</gene>
<organism evidence="2 3">
    <name type="scientific">Paenibacillus crassostreae</name>
    <dbReference type="NCBI Taxonomy" id="1763538"/>
    <lineage>
        <taxon>Bacteria</taxon>
        <taxon>Bacillati</taxon>
        <taxon>Bacillota</taxon>
        <taxon>Bacilli</taxon>
        <taxon>Bacillales</taxon>
        <taxon>Paenibacillaceae</taxon>
        <taxon>Paenibacillus</taxon>
    </lineage>
</organism>